<keyword evidence="2" id="KW-1185">Reference proteome</keyword>
<proteinExistence type="predicted"/>
<sequence>MGVVHKGFRRRARLLREALRPPRQLITSETAGSGIAEGLKARRPPKRTQIVDYAFPTVPRLVRSPSS</sequence>
<reference evidence="1" key="1">
    <citation type="submission" date="2022-06" db="EMBL/GenBank/DDBJ databases">
        <title>Sequencing the genomes of 1000 actinobacteria strains.</title>
        <authorList>
            <person name="Klenk H.-P."/>
        </authorList>
    </citation>
    <scope>NUCLEOTIDE SEQUENCE</scope>
    <source>
        <strain evidence="1">DSM 46694</strain>
    </source>
</reference>
<organism evidence="1 2">
    <name type="scientific">Nonomuraea thailandensis</name>
    <dbReference type="NCBI Taxonomy" id="1188745"/>
    <lineage>
        <taxon>Bacteria</taxon>
        <taxon>Bacillati</taxon>
        <taxon>Actinomycetota</taxon>
        <taxon>Actinomycetes</taxon>
        <taxon>Streptosporangiales</taxon>
        <taxon>Streptosporangiaceae</taxon>
        <taxon>Nonomuraea</taxon>
    </lineage>
</organism>
<protein>
    <submittedName>
        <fullName evidence="1">Uncharacterized protein</fullName>
    </submittedName>
</protein>
<evidence type="ECO:0000313" key="2">
    <source>
        <dbReference type="Proteomes" id="UP001139648"/>
    </source>
</evidence>
<name>A0A9X2GHI0_9ACTN</name>
<dbReference type="EMBL" id="JAMZEB010000002">
    <property type="protein sequence ID" value="MCP2357930.1"/>
    <property type="molecule type" value="Genomic_DNA"/>
</dbReference>
<dbReference type="Proteomes" id="UP001139648">
    <property type="component" value="Unassembled WGS sequence"/>
</dbReference>
<evidence type="ECO:0000313" key="1">
    <source>
        <dbReference type="EMBL" id="MCP2357930.1"/>
    </source>
</evidence>
<dbReference type="AlphaFoldDB" id="A0A9X2GHI0"/>
<accession>A0A9X2GHI0</accession>
<comment type="caution">
    <text evidence="1">The sequence shown here is derived from an EMBL/GenBank/DDBJ whole genome shotgun (WGS) entry which is preliminary data.</text>
</comment>
<gene>
    <name evidence="1" type="ORF">HD597_004950</name>
</gene>